<gene>
    <name evidence="1" type="ORF">S12H4_18394</name>
</gene>
<organism evidence="1">
    <name type="scientific">marine sediment metagenome</name>
    <dbReference type="NCBI Taxonomy" id="412755"/>
    <lineage>
        <taxon>unclassified sequences</taxon>
        <taxon>metagenomes</taxon>
        <taxon>ecological metagenomes</taxon>
    </lineage>
</organism>
<dbReference type="Gene3D" id="3.60.60.10">
    <property type="entry name" value="Penicillin V Acylase, Chain A"/>
    <property type="match status" value="1"/>
</dbReference>
<proteinExistence type="predicted"/>
<comment type="caution">
    <text evidence="1">The sequence shown here is derived from an EMBL/GenBank/DDBJ whole genome shotgun (WGS) entry which is preliminary data.</text>
</comment>
<dbReference type="SUPFAM" id="SSF56235">
    <property type="entry name" value="N-terminal nucleophile aminohydrolases (Ntn hydrolases)"/>
    <property type="match status" value="1"/>
</dbReference>
<dbReference type="EMBL" id="BARW01009079">
    <property type="protein sequence ID" value="GAI75926.1"/>
    <property type="molecule type" value="Genomic_DNA"/>
</dbReference>
<dbReference type="AlphaFoldDB" id="X1S9Y8"/>
<evidence type="ECO:0000313" key="1">
    <source>
        <dbReference type="EMBL" id="GAI75926.1"/>
    </source>
</evidence>
<sequence>MDEKKSENIINYSFDILKTVSQGEGTHWSIVYDIANMKIYYKTYGNRKTRVINFEDFNFSCKSPVLITDIENNIDKIEKDFIYYSTKLNRELMENVFNNVEFLKNIPSEARDSIARYPESVICNE</sequence>
<protein>
    <submittedName>
        <fullName evidence="1">Uncharacterized protein</fullName>
    </submittedName>
</protein>
<reference evidence="1" key="1">
    <citation type="journal article" date="2014" name="Front. Microbiol.">
        <title>High frequency of phylogenetically diverse reductive dehalogenase-homologous genes in deep subseafloor sedimentary metagenomes.</title>
        <authorList>
            <person name="Kawai M."/>
            <person name="Futagami T."/>
            <person name="Toyoda A."/>
            <person name="Takaki Y."/>
            <person name="Nishi S."/>
            <person name="Hori S."/>
            <person name="Arai W."/>
            <person name="Tsubouchi T."/>
            <person name="Morono Y."/>
            <person name="Uchiyama I."/>
            <person name="Ito T."/>
            <person name="Fujiyama A."/>
            <person name="Inagaki F."/>
            <person name="Takami H."/>
        </authorList>
    </citation>
    <scope>NUCLEOTIDE SEQUENCE</scope>
    <source>
        <strain evidence="1">Expedition CK06-06</strain>
    </source>
</reference>
<name>X1S9Y8_9ZZZZ</name>
<dbReference type="InterPro" id="IPR029055">
    <property type="entry name" value="Ntn_hydrolases_N"/>
</dbReference>
<accession>X1S9Y8</accession>